<dbReference type="SMART" id="SM00829">
    <property type="entry name" value="PKS_ER"/>
    <property type="match status" value="1"/>
</dbReference>
<dbReference type="Gene3D" id="3.90.180.10">
    <property type="entry name" value="Medium-chain alcohol dehydrogenases, catalytic domain"/>
    <property type="match status" value="1"/>
</dbReference>
<gene>
    <name evidence="7" type="ORF">BLA60_04800</name>
</gene>
<keyword evidence="8" id="KW-1185">Reference proteome</keyword>
<accession>A0A7Z1B193</accession>
<dbReference type="InterPro" id="IPR020843">
    <property type="entry name" value="ER"/>
</dbReference>
<evidence type="ECO:0000313" key="8">
    <source>
        <dbReference type="Proteomes" id="UP000185696"/>
    </source>
</evidence>
<dbReference type="GO" id="GO:0008270">
    <property type="term" value="F:zinc ion binding"/>
    <property type="evidence" value="ECO:0007669"/>
    <property type="project" value="InterPro"/>
</dbReference>
<comment type="caution">
    <text evidence="7">The sequence shown here is derived from an EMBL/GenBank/DDBJ whole genome shotgun (WGS) entry which is preliminary data.</text>
</comment>
<evidence type="ECO:0000256" key="1">
    <source>
        <dbReference type="ARBA" id="ARBA00001947"/>
    </source>
</evidence>
<sequence length="344" mass="35488">MLAGRLETASRTFAVREVPEPEPGRGEVRVRVRAAGVCLSDVHLIDGSLRPSFSGLAEVTLGHEVAGEIDALGSDVPGWSVGDRVLLRAGERCGTCATCVRFRLPCLAVRARGIDYDGGWAEYAVASHHTLVAIPDELPFEQAAIVPDAVSTPWGAVAGTGRAGPARPAGVWGAGGLGAHAVQLLRLVGAAPIVAVDPRRAARERALDLGADAVFAPDDPELPAAVRAVSGGGLDVAFDLAGAARAREQALDCLAPGGRLVLVGLTPEPLRVDDATTMTFNGQQILGHYGSLPGAVDQLVTLIRHGRLDLSRSVSGVVALADAADAVARVRDGIGDPVRLVLVP</sequence>
<evidence type="ECO:0000256" key="3">
    <source>
        <dbReference type="ARBA" id="ARBA00022833"/>
    </source>
</evidence>
<dbReference type="InterPro" id="IPR013154">
    <property type="entry name" value="ADH-like_N"/>
</dbReference>
<dbReference type="InterPro" id="IPR013149">
    <property type="entry name" value="ADH-like_C"/>
</dbReference>
<evidence type="ECO:0000256" key="2">
    <source>
        <dbReference type="ARBA" id="ARBA00022723"/>
    </source>
</evidence>
<dbReference type="InterPro" id="IPR002328">
    <property type="entry name" value="ADH_Zn_CS"/>
</dbReference>
<dbReference type="PANTHER" id="PTHR43401">
    <property type="entry name" value="L-THREONINE 3-DEHYDROGENASE"/>
    <property type="match status" value="1"/>
</dbReference>
<dbReference type="SUPFAM" id="SSF51735">
    <property type="entry name" value="NAD(P)-binding Rossmann-fold domains"/>
    <property type="match status" value="1"/>
</dbReference>
<protein>
    <submittedName>
        <fullName evidence="7">Zinc-binding dehydrogenase</fullName>
    </submittedName>
</protein>
<dbReference type="Pfam" id="PF00107">
    <property type="entry name" value="ADH_zinc_N"/>
    <property type="match status" value="1"/>
</dbReference>
<dbReference type="Proteomes" id="UP000185696">
    <property type="component" value="Unassembled WGS sequence"/>
</dbReference>
<feature type="domain" description="Enoyl reductase (ER)" evidence="6">
    <location>
        <begin position="4"/>
        <end position="342"/>
    </location>
</feature>
<dbReference type="RefSeq" id="WP_075131388.1">
    <property type="nucleotide sequence ID" value="NZ_MSIF01000001.1"/>
</dbReference>
<dbReference type="CDD" id="cd08254">
    <property type="entry name" value="hydroxyacyl_CoA_DH"/>
    <property type="match status" value="1"/>
</dbReference>
<dbReference type="InterPro" id="IPR011032">
    <property type="entry name" value="GroES-like_sf"/>
</dbReference>
<dbReference type="InterPro" id="IPR036291">
    <property type="entry name" value="NAD(P)-bd_dom_sf"/>
</dbReference>
<dbReference type="InterPro" id="IPR050129">
    <property type="entry name" value="Zn_alcohol_dh"/>
</dbReference>
<evidence type="ECO:0000259" key="6">
    <source>
        <dbReference type="SMART" id="SM00829"/>
    </source>
</evidence>
<keyword evidence="4" id="KW-0560">Oxidoreductase</keyword>
<dbReference type="GO" id="GO:0016491">
    <property type="term" value="F:oxidoreductase activity"/>
    <property type="evidence" value="ECO:0007669"/>
    <property type="project" value="UniProtKB-KW"/>
</dbReference>
<name>A0A7Z1B193_9PSEU</name>
<evidence type="ECO:0000256" key="5">
    <source>
        <dbReference type="RuleBase" id="RU361277"/>
    </source>
</evidence>
<evidence type="ECO:0000256" key="4">
    <source>
        <dbReference type="ARBA" id="ARBA00023002"/>
    </source>
</evidence>
<dbReference type="OrthoDB" id="5295340at2"/>
<organism evidence="7 8">
    <name type="scientific">Actinophytocola xinjiangensis</name>
    <dbReference type="NCBI Taxonomy" id="485602"/>
    <lineage>
        <taxon>Bacteria</taxon>
        <taxon>Bacillati</taxon>
        <taxon>Actinomycetota</taxon>
        <taxon>Actinomycetes</taxon>
        <taxon>Pseudonocardiales</taxon>
        <taxon>Pseudonocardiaceae</taxon>
    </lineage>
</organism>
<keyword evidence="3 5" id="KW-0862">Zinc</keyword>
<dbReference type="AlphaFoldDB" id="A0A7Z1B193"/>
<comment type="similarity">
    <text evidence="5">Belongs to the zinc-containing alcohol dehydrogenase family.</text>
</comment>
<dbReference type="Pfam" id="PF08240">
    <property type="entry name" value="ADH_N"/>
    <property type="match status" value="1"/>
</dbReference>
<dbReference type="SUPFAM" id="SSF50129">
    <property type="entry name" value="GroES-like"/>
    <property type="match status" value="1"/>
</dbReference>
<proteinExistence type="inferred from homology"/>
<keyword evidence="2 5" id="KW-0479">Metal-binding</keyword>
<dbReference type="PROSITE" id="PS00059">
    <property type="entry name" value="ADH_ZINC"/>
    <property type="match status" value="1"/>
</dbReference>
<evidence type="ECO:0000313" key="7">
    <source>
        <dbReference type="EMBL" id="OLF14440.1"/>
    </source>
</evidence>
<dbReference type="EMBL" id="MSIF01000001">
    <property type="protein sequence ID" value="OLF14440.1"/>
    <property type="molecule type" value="Genomic_DNA"/>
</dbReference>
<reference evidence="7 8" key="1">
    <citation type="submission" date="2016-12" db="EMBL/GenBank/DDBJ databases">
        <title>The draft genome sequence of Actinophytocola xinjiangensis.</title>
        <authorList>
            <person name="Wang W."/>
            <person name="Yuan L."/>
        </authorList>
    </citation>
    <scope>NUCLEOTIDE SEQUENCE [LARGE SCALE GENOMIC DNA]</scope>
    <source>
        <strain evidence="7 8">CGMCC 4.4663</strain>
    </source>
</reference>
<comment type="cofactor">
    <cofactor evidence="1 5">
        <name>Zn(2+)</name>
        <dbReference type="ChEBI" id="CHEBI:29105"/>
    </cofactor>
</comment>
<dbReference type="PANTHER" id="PTHR43401:SF2">
    <property type="entry name" value="L-THREONINE 3-DEHYDROGENASE"/>
    <property type="match status" value="1"/>
</dbReference>